<comment type="caution">
    <text evidence="2">The sequence shown here is derived from an EMBL/GenBank/DDBJ whole genome shotgun (WGS) entry which is preliminary data.</text>
</comment>
<feature type="region of interest" description="Disordered" evidence="1">
    <location>
        <begin position="1"/>
        <end position="31"/>
    </location>
</feature>
<dbReference type="AlphaFoldDB" id="A0AA40FN49"/>
<gene>
    <name evidence="2" type="ORF">K0M31_009836</name>
</gene>
<evidence type="ECO:0000313" key="3">
    <source>
        <dbReference type="Proteomes" id="UP001177670"/>
    </source>
</evidence>
<accession>A0AA40FN49</accession>
<evidence type="ECO:0000313" key="2">
    <source>
        <dbReference type="EMBL" id="KAK1121988.1"/>
    </source>
</evidence>
<evidence type="ECO:0000256" key="1">
    <source>
        <dbReference type="SAM" id="MobiDB-lite"/>
    </source>
</evidence>
<keyword evidence="3" id="KW-1185">Reference proteome</keyword>
<dbReference type="Proteomes" id="UP001177670">
    <property type="component" value="Unassembled WGS sequence"/>
</dbReference>
<name>A0AA40FN49_9HYME</name>
<feature type="compositionally biased region" description="Pro residues" evidence="1">
    <location>
        <begin position="15"/>
        <end position="24"/>
    </location>
</feature>
<dbReference type="EMBL" id="JAHYIQ010000024">
    <property type="protein sequence ID" value="KAK1121988.1"/>
    <property type="molecule type" value="Genomic_DNA"/>
</dbReference>
<sequence>MPTLPPSPTLSSVLPSPPSTPPHPTSTAAAAAAAAAPHPIYPLRDTVSRSSLFASILSHRTN</sequence>
<proteinExistence type="predicted"/>
<protein>
    <submittedName>
        <fullName evidence="2">Uncharacterized protein</fullName>
    </submittedName>
</protein>
<organism evidence="2 3">
    <name type="scientific">Melipona bicolor</name>
    <dbReference type="NCBI Taxonomy" id="60889"/>
    <lineage>
        <taxon>Eukaryota</taxon>
        <taxon>Metazoa</taxon>
        <taxon>Ecdysozoa</taxon>
        <taxon>Arthropoda</taxon>
        <taxon>Hexapoda</taxon>
        <taxon>Insecta</taxon>
        <taxon>Pterygota</taxon>
        <taxon>Neoptera</taxon>
        <taxon>Endopterygota</taxon>
        <taxon>Hymenoptera</taxon>
        <taxon>Apocrita</taxon>
        <taxon>Aculeata</taxon>
        <taxon>Apoidea</taxon>
        <taxon>Anthophila</taxon>
        <taxon>Apidae</taxon>
        <taxon>Melipona</taxon>
    </lineage>
</organism>
<reference evidence="2" key="1">
    <citation type="submission" date="2021-10" db="EMBL/GenBank/DDBJ databases">
        <title>Melipona bicolor Genome sequencing and assembly.</title>
        <authorList>
            <person name="Araujo N.S."/>
            <person name="Arias M.C."/>
        </authorList>
    </citation>
    <scope>NUCLEOTIDE SEQUENCE</scope>
    <source>
        <strain evidence="2">USP_2M_L1-L4_2017</strain>
        <tissue evidence="2">Whole body</tissue>
    </source>
</reference>